<dbReference type="PaxDb" id="880073-Calab_2674"/>
<dbReference type="Proteomes" id="UP000183868">
    <property type="component" value="Chromosome"/>
</dbReference>
<reference evidence="7 8" key="1">
    <citation type="submission" date="2011-09" db="EMBL/GenBank/DDBJ databases">
        <title>The permanent draft genome of Caldithrix abyssi DSM 13497.</title>
        <authorList>
            <consortium name="US DOE Joint Genome Institute (JGI-PGF)"/>
            <person name="Lucas S."/>
            <person name="Han J."/>
            <person name="Lapidus A."/>
            <person name="Bruce D."/>
            <person name="Goodwin L."/>
            <person name="Pitluck S."/>
            <person name="Peters L."/>
            <person name="Kyrpides N."/>
            <person name="Mavromatis K."/>
            <person name="Ivanova N."/>
            <person name="Mikhailova N."/>
            <person name="Chertkov O."/>
            <person name="Detter J.C."/>
            <person name="Tapia R."/>
            <person name="Han C."/>
            <person name="Land M."/>
            <person name="Hauser L."/>
            <person name="Markowitz V."/>
            <person name="Cheng J.-F."/>
            <person name="Hugenholtz P."/>
            <person name="Woyke T."/>
            <person name="Wu D."/>
            <person name="Spring S."/>
            <person name="Brambilla E."/>
            <person name="Klenk H.-P."/>
            <person name="Eisen J.A."/>
        </authorList>
    </citation>
    <scope>NUCLEOTIDE SEQUENCE [LARGE SCALE GENOMIC DNA]</scope>
    <source>
        <strain evidence="7 8">DSM 13497</strain>
    </source>
</reference>
<dbReference type="PANTHER" id="PTHR43701:SF5">
    <property type="entry name" value="MEMBRANE TRANSPORTER PROTEIN-RELATED"/>
    <property type="match status" value="1"/>
</dbReference>
<organism evidence="7 8">
    <name type="scientific">Caldithrix abyssi DSM 13497</name>
    <dbReference type="NCBI Taxonomy" id="880073"/>
    <lineage>
        <taxon>Bacteria</taxon>
        <taxon>Pseudomonadati</taxon>
        <taxon>Calditrichota</taxon>
        <taxon>Calditrichia</taxon>
        <taxon>Calditrichales</taxon>
        <taxon>Calditrichaceae</taxon>
        <taxon>Caldithrix</taxon>
    </lineage>
</organism>
<dbReference type="RefSeq" id="WP_006929571.1">
    <property type="nucleotide sequence ID" value="NZ_CM001402.1"/>
</dbReference>
<dbReference type="eggNOG" id="COG0730">
    <property type="taxonomic scope" value="Bacteria"/>
</dbReference>
<dbReference type="PANTHER" id="PTHR43701">
    <property type="entry name" value="MEMBRANE TRANSPORTER PROTEIN MJ0441-RELATED"/>
    <property type="match status" value="1"/>
</dbReference>
<keyword evidence="4 5" id="KW-0472">Membrane</keyword>
<dbReference type="GO" id="GO:0005886">
    <property type="term" value="C:plasma membrane"/>
    <property type="evidence" value="ECO:0007669"/>
    <property type="project" value="UniProtKB-SubCell"/>
</dbReference>
<feature type="transmembrane region" description="Helical" evidence="5">
    <location>
        <begin position="170"/>
        <end position="189"/>
    </location>
</feature>
<evidence type="ECO:0000313" key="9">
    <source>
        <dbReference type="Proteomes" id="UP000183868"/>
    </source>
</evidence>
<dbReference type="FunCoup" id="H1XQ33">
    <property type="interactions" value="162"/>
</dbReference>
<proteinExistence type="inferred from homology"/>
<keyword evidence="3 5" id="KW-1133">Transmembrane helix</keyword>
<dbReference type="EMBL" id="CP018099">
    <property type="protein sequence ID" value="APF18260.1"/>
    <property type="molecule type" value="Genomic_DNA"/>
</dbReference>
<dbReference type="InterPro" id="IPR002781">
    <property type="entry name" value="TM_pro_TauE-like"/>
</dbReference>
<keyword evidence="5" id="KW-1003">Cell membrane</keyword>
<sequence length="243" mass="26287" precursor="true">MLQIFSLFMVGTIAGFMNVLAGGGSSLTLPALILLGLDGATANGTNRIAIVIQNIFAIGGFQQNNKNEFGDSLKFSLFTLPGAIIGALVAVNLQDAWFKRILSLVIVFVIISMFLPRPRHAGAKTSKKLWLYLALFGVGFYGGFIQVGVGFILMATLFHLAQFDLVRVNVYKVFIVLIYTLPALAVFIASGNVNFIWGLILAAGNGLGGWLGAHVTIRKGEKVIRMVLIAALLFMSAKMLNWF</sequence>
<comment type="subcellular location">
    <subcellularLocation>
        <location evidence="5">Cell membrane</location>
        <topology evidence="5">Multi-pass membrane protein</topology>
    </subcellularLocation>
    <subcellularLocation>
        <location evidence="1">Membrane</location>
        <topology evidence="1">Multi-pass membrane protein</topology>
    </subcellularLocation>
</comment>
<evidence type="ECO:0000256" key="2">
    <source>
        <dbReference type="ARBA" id="ARBA00022692"/>
    </source>
</evidence>
<name>H1XQ33_CALAY</name>
<feature type="transmembrane region" description="Helical" evidence="5">
    <location>
        <begin position="129"/>
        <end position="158"/>
    </location>
</feature>
<gene>
    <name evidence="6" type="ORF">Cabys_1511</name>
    <name evidence="7" type="ORF">Calab_2674</name>
</gene>
<dbReference type="OrthoDB" id="554695at2"/>
<dbReference type="Proteomes" id="UP000004671">
    <property type="component" value="Chromosome"/>
</dbReference>
<dbReference type="EMBL" id="CM001402">
    <property type="protein sequence ID" value="EHO42284.1"/>
    <property type="molecule type" value="Genomic_DNA"/>
</dbReference>
<dbReference type="Pfam" id="PF01925">
    <property type="entry name" value="TauE"/>
    <property type="match status" value="1"/>
</dbReference>
<dbReference type="AlphaFoldDB" id="H1XQ33"/>
<reference evidence="6 9" key="2">
    <citation type="submission" date="2016-11" db="EMBL/GenBank/DDBJ databases">
        <title>Genomic analysis of Caldithrix abyssi and proposal of a novel bacterial phylum Caldithrichaeota.</title>
        <authorList>
            <person name="Kublanov I."/>
            <person name="Sigalova O."/>
            <person name="Gavrilov S."/>
            <person name="Lebedinsky A."/>
            <person name="Ivanova N."/>
            <person name="Daum C."/>
            <person name="Reddy T."/>
            <person name="Klenk H.P."/>
            <person name="Goker M."/>
            <person name="Reva O."/>
            <person name="Miroshnichenko M."/>
            <person name="Kyprides N."/>
            <person name="Woyke T."/>
            <person name="Gelfand M."/>
        </authorList>
    </citation>
    <scope>NUCLEOTIDE SEQUENCE [LARGE SCALE GENOMIC DNA]</scope>
    <source>
        <strain evidence="6 9">LF13</strain>
    </source>
</reference>
<dbReference type="InterPro" id="IPR051598">
    <property type="entry name" value="TSUP/Inactive_protease-like"/>
</dbReference>
<feature type="transmembrane region" description="Helical" evidence="5">
    <location>
        <begin position="75"/>
        <end position="93"/>
    </location>
</feature>
<keyword evidence="8" id="KW-1185">Reference proteome</keyword>
<evidence type="ECO:0000256" key="4">
    <source>
        <dbReference type="ARBA" id="ARBA00023136"/>
    </source>
</evidence>
<evidence type="ECO:0000313" key="6">
    <source>
        <dbReference type="EMBL" id="APF18260.1"/>
    </source>
</evidence>
<dbReference type="STRING" id="880073.Cabys_1511"/>
<evidence type="ECO:0000313" key="8">
    <source>
        <dbReference type="Proteomes" id="UP000004671"/>
    </source>
</evidence>
<feature type="transmembrane region" description="Helical" evidence="5">
    <location>
        <begin position="100"/>
        <end position="117"/>
    </location>
</feature>
<evidence type="ECO:0000256" key="3">
    <source>
        <dbReference type="ARBA" id="ARBA00022989"/>
    </source>
</evidence>
<evidence type="ECO:0000256" key="1">
    <source>
        <dbReference type="ARBA" id="ARBA00004141"/>
    </source>
</evidence>
<evidence type="ECO:0000256" key="5">
    <source>
        <dbReference type="RuleBase" id="RU363041"/>
    </source>
</evidence>
<dbReference type="InParanoid" id="H1XQ33"/>
<protein>
    <recommendedName>
        <fullName evidence="5">Probable membrane transporter protein</fullName>
    </recommendedName>
</protein>
<accession>H1XQ33</accession>
<comment type="similarity">
    <text evidence="5">Belongs to the 4-toluene sulfonate uptake permease (TSUP) (TC 2.A.102) family.</text>
</comment>
<keyword evidence="2 5" id="KW-0812">Transmembrane</keyword>
<evidence type="ECO:0000313" key="7">
    <source>
        <dbReference type="EMBL" id="EHO42284.1"/>
    </source>
</evidence>
<feature type="transmembrane region" description="Helical" evidence="5">
    <location>
        <begin position="195"/>
        <end position="216"/>
    </location>
</feature>
<dbReference type="HOGENOM" id="CLU_045498_2_3_0"/>
<dbReference type="KEGG" id="caby:Cabys_1511"/>